<sequence length="123" mass="14295">MDNWFTSVPMMEEMVGEPYKLTISAIWEFLESKPKDCKTLMFSFDQKKTLVSYMPTRTKIVVLLSTLNEDLNMSENGKPDIVLNSSSTLTSHTKFSMLIIILNLWMENTPFVFTAQVFKDFYL</sequence>
<evidence type="ECO:0000313" key="2">
    <source>
        <dbReference type="Proteomes" id="UP001458880"/>
    </source>
</evidence>
<dbReference type="EMBL" id="JASPKY010001019">
    <property type="protein sequence ID" value="KAK9679442.1"/>
    <property type="molecule type" value="Genomic_DNA"/>
</dbReference>
<keyword evidence="2" id="KW-1185">Reference proteome</keyword>
<gene>
    <name evidence="1" type="ORF">QE152_g40035</name>
</gene>
<evidence type="ECO:0000313" key="1">
    <source>
        <dbReference type="EMBL" id="KAK9679442.1"/>
    </source>
</evidence>
<proteinExistence type="predicted"/>
<evidence type="ECO:0008006" key="3">
    <source>
        <dbReference type="Google" id="ProtNLM"/>
    </source>
</evidence>
<dbReference type="Proteomes" id="UP001458880">
    <property type="component" value="Unassembled WGS sequence"/>
</dbReference>
<protein>
    <recommendedName>
        <fullName evidence="3">PiggyBac transposable element-derived protein domain-containing protein</fullName>
    </recommendedName>
</protein>
<name>A0AAW1HSJ7_POPJA</name>
<accession>A0AAW1HSJ7</accession>
<reference evidence="1 2" key="1">
    <citation type="journal article" date="2024" name="BMC Genomics">
        <title>De novo assembly and annotation of Popillia japonica's genome with initial clues to its potential as an invasive pest.</title>
        <authorList>
            <person name="Cucini C."/>
            <person name="Boschi S."/>
            <person name="Funari R."/>
            <person name="Cardaioli E."/>
            <person name="Iannotti N."/>
            <person name="Marturano G."/>
            <person name="Paoli F."/>
            <person name="Bruttini M."/>
            <person name="Carapelli A."/>
            <person name="Frati F."/>
            <person name="Nardi F."/>
        </authorList>
    </citation>
    <scope>NUCLEOTIDE SEQUENCE [LARGE SCALE GENOMIC DNA]</scope>
    <source>
        <strain evidence="1">DMR45628</strain>
    </source>
</reference>
<dbReference type="AlphaFoldDB" id="A0AAW1HSJ7"/>
<comment type="caution">
    <text evidence="1">The sequence shown here is derived from an EMBL/GenBank/DDBJ whole genome shotgun (WGS) entry which is preliminary data.</text>
</comment>
<organism evidence="1 2">
    <name type="scientific">Popillia japonica</name>
    <name type="common">Japanese beetle</name>
    <dbReference type="NCBI Taxonomy" id="7064"/>
    <lineage>
        <taxon>Eukaryota</taxon>
        <taxon>Metazoa</taxon>
        <taxon>Ecdysozoa</taxon>
        <taxon>Arthropoda</taxon>
        <taxon>Hexapoda</taxon>
        <taxon>Insecta</taxon>
        <taxon>Pterygota</taxon>
        <taxon>Neoptera</taxon>
        <taxon>Endopterygota</taxon>
        <taxon>Coleoptera</taxon>
        <taxon>Polyphaga</taxon>
        <taxon>Scarabaeiformia</taxon>
        <taxon>Scarabaeidae</taxon>
        <taxon>Rutelinae</taxon>
        <taxon>Popillia</taxon>
    </lineage>
</organism>